<protein>
    <submittedName>
        <fullName evidence="2">Uncharacterized protein</fullName>
    </submittedName>
</protein>
<dbReference type="VEuPathDB" id="ToxoDB:CSUI_011189"/>
<dbReference type="Proteomes" id="UP000221165">
    <property type="component" value="Unassembled WGS sequence"/>
</dbReference>
<name>A0A2C6J6L7_9APIC</name>
<feature type="region of interest" description="Disordered" evidence="1">
    <location>
        <begin position="1"/>
        <end position="72"/>
    </location>
</feature>
<evidence type="ECO:0000256" key="1">
    <source>
        <dbReference type="SAM" id="MobiDB-lite"/>
    </source>
</evidence>
<dbReference type="RefSeq" id="XP_067916735.1">
    <property type="nucleotide sequence ID" value="XM_068071290.1"/>
</dbReference>
<feature type="non-terminal residue" evidence="2">
    <location>
        <position position="1"/>
    </location>
</feature>
<dbReference type="AlphaFoldDB" id="A0A2C6J6L7"/>
<organism evidence="2 3">
    <name type="scientific">Cystoisospora suis</name>
    <dbReference type="NCBI Taxonomy" id="483139"/>
    <lineage>
        <taxon>Eukaryota</taxon>
        <taxon>Sar</taxon>
        <taxon>Alveolata</taxon>
        <taxon>Apicomplexa</taxon>
        <taxon>Conoidasida</taxon>
        <taxon>Coccidia</taxon>
        <taxon>Eucoccidiorida</taxon>
        <taxon>Eimeriorina</taxon>
        <taxon>Sarcocystidae</taxon>
        <taxon>Cystoisospora</taxon>
    </lineage>
</organism>
<reference evidence="2 3" key="1">
    <citation type="journal article" date="2017" name="Int. J. Parasitol.">
        <title>The genome of the protozoan parasite Cystoisospora suis and a reverse vaccinology approach to identify vaccine candidates.</title>
        <authorList>
            <person name="Palmieri N."/>
            <person name="Shrestha A."/>
            <person name="Ruttkowski B."/>
            <person name="Beck T."/>
            <person name="Vogl C."/>
            <person name="Tomley F."/>
            <person name="Blake D.P."/>
            <person name="Joachim A."/>
        </authorList>
    </citation>
    <scope>NUCLEOTIDE SEQUENCE [LARGE SCALE GENOMIC DNA]</scope>
    <source>
        <strain evidence="2 3">Wien I</strain>
    </source>
</reference>
<proteinExistence type="predicted"/>
<dbReference type="EMBL" id="MIGC01010010">
    <property type="protein sequence ID" value="PHJ15001.1"/>
    <property type="molecule type" value="Genomic_DNA"/>
</dbReference>
<evidence type="ECO:0000313" key="3">
    <source>
        <dbReference type="Proteomes" id="UP000221165"/>
    </source>
</evidence>
<gene>
    <name evidence="2" type="ORF">CSUI_011189</name>
</gene>
<dbReference type="GeneID" id="94434501"/>
<evidence type="ECO:0000313" key="2">
    <source>
        <dbReference type="EMBL" id="PHJ15001.1"/>
    </source>
</evidence>
<feature type="compositionally biased region" description="Basic residues" evidence="1">
    <location>
        <begin position="9"/>
        <end position="28"/>
    </location>
</feature>
<comment type="caution">
    <text evidence="2">The sequence shown here is derived from an EMBL/GenBank/DDBJ whole genome shotgun (WGS) entry which is preliminary data.</text>
</comment>
<sequence length="72" mass="8478">WSVQTPCQRCRRKKVNEKRATRTRKRNSVKKEREKGRSPLTASILMMYARPSCNVSTPSEPLETIDRRENDD</sequence>
<accession>A0A2C6J6L7</accession>
<keyword evidence="3" id="KW-1185">Reference proteome</keyword>